<dbReference type="InterPro" id="IPR025676">
    <property type="entry name" value="Clr5_dom"/>
</dbReference>
<evidence type="ECO:0000256" key="3">
    <source>
        <dbReference type="SAM" id="MobiDB-lite"/>
    </source>
</evidence>
<evidence type="ECO:0000259" key="4">
    <source>
        <dbReference type="Pfam" id="PF14420"/>
    </source>
</evidence>
<feature type="region of interest" description="Disordered" evidence="3">
    <location>
        <begin position="57"/>
        <end position="87"/>
    </location>
</feature>
<dbReference type="Proteomes" id="UP000799779">
    <property type="component" value="Unassembled WGS sequence"/>
</dbReference>
<dbReference type="OrthoDB" id="194358at2759"/>
<protein>
    <submittedName>
        <fullName evidence="5">Ankyrin</fullName>
    </submittedName>
</protein>
<evidence type="ECO:0000256" key="1">
    <source>
        <dbReference type="ARBA" id="ARBA00022737"/>
    </source>
</evidence>
<accession>A0A6A5WVC0</accession>
<sequence>MTKDWNASVQAEIEDLYVNQKKILLEVKAIMERRHSFRASTRSYRMKLKEWGYLRANPRKATKDRSRPRSGDSPSEHSEDSEATPNIVDDSAMLDEAEDLIPAICPWTEASNLSTNIVMEMLLPVLESDSQKLESLVMANPDHVNYPIGLPFEAINGRFFNHPAIQQCVILQHPSQTLLDIASALPSSAVSWVLLSHGANGSTHPLGTDLALHNAIKNGRTYSVQSLLHSGRSNVNGLPGTTWRPLLQAAFWNVPDVVRLLLDRGANVNDNTPAGEGLPFKTALQLVLDRRAKEYDNPSARERCEKITKMLLAAGANIHLPSTEDMNGLSPFETFIQPWQGVMSWATSLTSIDMECLEAFVRKGADLQTHFDGFTCSSTTRSTFEHQVLWHSTPTLARLLVDHAAPSPEANGSNILHEIVGSCPDAKRHPADTLRDIEALLKRGADPNLPDMNGSTPLKIVVQRCPTVDIIPRLRALLDGGADPEPKDRNGLTPIIFAGSTFMEPMVSKVLEVFVAKYRGRYAQYGHVAWHKGYFPIPQTPTFAQVLGYDRHNAEFVEDIQRMLPSTVHEVFQKAAFNVASTRYLDGVTDRLKVCDELRFTADDKSEIQHVVSLRGVYGLEDYAFEQAFVMTLLMPESLPTRVLDDPPPTLSESELNETVAMLQEEISTSLSTSMMTNLPTPLVLETPEPDRRHSASSNSSTHSTTDFFVPETTQIKWSVNKWDNTRPGDQEKASRQVMRYKCKSCKGDSKMTAIEYQ</sequence>
<reference evidence="5" key="1">
    <citation type="journal article" date="2020" name="Stud. Mycol.">
        <title>101 Dothideomycetes genomes: a test case for predicting lifestyles and emergence of pathogens.</title>
        <authorList>
            <person name="Haridas S."/>
            <person name="Albert R."/>
            <person name="Binder M."/>
            <person name="Bloem J."/>
            <person name="Labutti K."/>
            <person name="Salamov A."/>
            <person name="Andreopoulos B."/>
            <person name="Baker S."/>
            <person name="Barry K."/>
            <person name="Bills G."/>
            <person name="Bluhm B."/>
            <person name="Cannon C."/>
            <person name="Castanera R."/>
            <person name="Culley D."/>
            <person name="Daum C."/>
            <person name="Ezra D."/>
            <person name="Gonzalez J."/>
            <person name="Henrissat B."/>
            <person name="Kuo A."/>
            <person name="Liang C."/>
            <person name="Lipzen A."/>
            <person name="Lutzoni F."/>
            <person name="Magnuson J."/>
            <person name="Mondo S."/>
            <person name="Nolan M."/>
            <person name="Ohm R."/>
            <person name="Pangilinan J."/>
            <person name="Park H.-J."/>
            <person name="Ramirez L."/>
            <person name="Alfaro M."/>
            <person name="Sun H."/>
            <person name="Tritt A."/>
            <person name="Yoshinaga Y."/>
            <person name="Zwiers L.-H."/>
            <person name="Turgeon B."/>
            <person name="Goodwin S."/>
            <person name="Spatafora J."/>
            <person name="Crous P."/>
            <person name="Grigoriev I."/>
        </authorList>
    </citation>
    <scope>NUCLEOTIDE SEQUENCE</scope>
    <source>
        <strain evidence="5">CBS 123094</strain>
    </source>
</reference>
<evidence type="ECO:0000256" key="2">
    <source>
        <dbReference type="ARBA" id="ARBA00023043"/>
    </source>
</evidence>
<dbReference type="SMART" id="SM00248">
    <property type="entry name" value="ANK"/>
    <property type="match status" value="6"/>
</dbReference>
<dbReference type="InterPro" id="IPR002110">
    <property type="entry name" value="Ankyrin_rpt"/>
</dbReference>
<evidence type="ECO:0000313" key="6">
    <source>
        <dbReference type="Proteomes" id="UP000799779"/>
    </source>
</evidence>
<feature type="domain" description="Clr5" evidence="4">
    <location>
        <begin position="1"/>
        <end position="52"/>
    </location>
</feature>
<organism evidence="5 6">
    <name type="scientific">Amniculicola lignicola CBS 123094</name>
    <dbReference type="NCBI Taxonomy" id="1392246"/>
    <lineage>
        <taxon>Eukaryota</taxon>
        <taxon>Fungi</taxon>
        <taxon>Dikarya</taxon>
        <taxon>Ascomycota</taxon>
        <taxon>Pezizomycotina</taxon>
        <taxon>Dothideomycetes</taxon>
        <taxon>Pleosporomycetidae</taxon>
        <taxon>Pleosporales</taxon>
        <taxon>Amniculicolaceae</taxon>
        <taxon>Amniculicola</taxon>
    </lineage>
</organism>
<dbReference type="Pfam" id="PF12796">
    <property type="entry name" value="Ank_2"/>
    <property type="match status" value="1"/>
</dbReference>
<feature type="compositionally biased region" description="Basic and acidic residues" evidence="3">
    <location>
        <begin position="61"/>
        <end position="80"/>
    </location>
</feature>
<name>A0A6A5WVC0_9PLEO</name>
<dbReference type="SUPFAM" id="SSF48403">
    <property type="entry name" value="Ankyrin repeat"/>
    <property type="match status" value="1"/>
</dbReference>
<dbReference type="Gene3D" id="1.25.40.20">
    <property type="entry name" value="Ankyrin repeat-containing domain"/>
    <property type="match status" value="2"/>
</dbReference>
<feature type="compositionally biased region" description="Low complexity" evidence="3">
    <location>
        <begin position="696"/>
        <end position="706"/>
    </location>
</feature>
<keyword evidence="1" id="KW-0677">Repeat</keyword>
<dbReference type="AlphaFoldDB" id="A0A6A5WVC0"/>
<keyword evidence="2" id="KW-0040">ANK repeat</keyword>
<evidence type="ECO:0000313" key="5">
    <source>
        <dbReference type="EMBL" id="KAF2001556.1"/>
    </source>
</evidence>
<dbReference type="PANTHER" id="PTHR24189:SF50">
    <property type="entry name" value="ANKYRIN REPEAT AND SOCS BOX PROTEIN 2"/>
    <property type="match status" value="1"/>
</dbReference>
<dbReference type="InterPro" id="IPR050745">
    <property type="entry name" value="Multifunctional_regulatory"/>
</dbReference>
<gene>
    <name evidence="5" type="ORF">P154DRAFT_574903</name>
</gene>
<proteinExistence type="predicted"/>
<dbReference type="InterPro" id="IPR036770">
    <property type="entry name" value="Ankyrin_rpt-contain_sf"/>
</dbReference>
<dbReference type="PANTHER" id="PTHR24189">
    <property type="entry name" value="MYOTROPHIN"/>
    <property type="match status" value="1"/>
</dbReference>
<feature type="region of interest" description="Disordered" evidence="3">
    <location>
        <begin position="686"/>
        <end position="706"/>
    </location>
</feature>
<keyword evidence="6" id="KW-1185">Reference proteome</keyword>
<dbReference type="Pfam" id="PF14420">
    <property type="entry name" value="Clr5"/>
    <property type="match status" value="1"/>
</dbReference>
<dbReference type="EMBL" id="ML977582">
    <property type="protein sequence ID" value="KAF2001556.1"/>
    <property type="molecule type" value="Genomic_DNA"/>
</dbReference>